<feature type="transmembrane region" description="Helical" evidence="7">
    <location>
        <begin position="291"/>
        <end position="307"/>
    </location>
</feature>
<name>V6SKP3_9FLAO</name>
<comment type="caution">
    <text evidence="8">The sequence shown here is derived from an EMBL/GenBank/DDBJ whole genome shotgun (WGS) entry which is preliminary data.</text>
</comment>
<proteinExistence type="inferred from homology"/>
<keyword evidence="5 7" id="KW-1133">Transmembrane helix</keyword>
<feature type="transmembrane region" description="Helical" evidence="7">
    <location>
        <begin position="146"/>
        <end position="165"/>
    </location>
</feature>
<feature type="transmembrane region" description="Helical" evidence="7">
    <location>
        <begin position="378"/>
        <end position="399"/>
    </location>
</feature>
<dbReference type="PANTHER" id="PTHR30250:SF10">
    <property type="entry name" value="LIPOPOLYSACCHARIDE BIOSYNTHESIS PROTEIN WZXC"/>
    <property type="match status" value="1"/>
</dbReference>
<feature type="transmembrane region" description="Helical" evidence="7">
    <location>
        <begin position="12"/>
        <end position="33"/>
    </location>
</feature>
<evidence type="ECO:0000313" key="8">
    <source>
        <dbReference type="EMBL" id="ESU27268.1"/>
    </source>
</evidence>
<feature type="transmembrane region" description="Helical" evidence="7">
    <location>
        <begin position="250"/>
        <end position="271"/>
    </location>
</feature>
<gene>
    <name evidence="8" type="ORF">FLJC2902T_19710</name>
</gene>
<dbReference type="InterPro" id="IPR050833">
    <property type="entry name" value="Poly_Biosynth_Transport"/>
</dbReference>
<feature type="transmembrane region" description="Helical" evidence="7">
    <location>
        <begin position="411"/>
        <end position="432"/>
    </location>
</feature>
<organism evidence="8 9">
    <name type="scientific">Flavobacterium limnosediminis JC2902</name>
    <dbReference type="NCBI Taxonomy" id="1341181"/>
    <lineage>
        <taxon>Bacteria</taxon>
        <taxon>Pseudomonadati</taxon>
        <taxon>Bacteroidota</taxon>
        <taxon>Flavobacteriia</taxon>
        <taxon>Flavobacteriales</taxon>
        <taxon>Flavobacteriaceae</taxon>
        <taxon>Flavobacterium</taxon>
    </lineage>
</organism>
<evidence type="ECO:0000313" key="9">
    <source>
        <dbReference type="Proteomes" id="UP000018004"/>
    </source>
</evidence>
<feature type="transmembrane region" description="Helical" evidence="7">
    <location>
        <begin position="350"/>
        <end position="372"/>
    </location>
</feature>
<evidence type="ECO:0000256" key="7">
    <source>
        <dbReference type="SAM" id="Phobius"/>
    </source>
</evidence>
<dbReference type="GO" id="GO:0005886">
    <property type="term" value="C:plasma membrane"/>
    <property type="evidence" value="ECO:0007669"/>
    <property type="project" value="UniProtKB-SubCell"/>
</dbReference>
<evidence type="ECO:0000256" key="2">
    <source>
        <dbReference type="ARBA" id="ARBA00007430"/>
    </source>
</evidence>
<dbReference type="RefSeq" id="WP_023579570.1">
    <property type="nucleotide sequence ID" value="NZ_AVGG01000011.1"/>
</dbReference>
<evidence type="ECO:0000256" key="1">
    <source>
        <dbReference type="ARBA" id="ARBA00004651"/>
    </source>
</evidence>
<dbReference type="OrthoDB" id="9770347at2"/>
<keyword evidence="3" id="KW-1003">Cell membrane</keyword>
<protein>
    <recommendedName>
        <fullName evidence="10">Polysaccharide biosynthesis protein</fullName>
    </recommendedName>
</protein>
<feature type="transmembrane region" description="Helical" evidence="7">
    <location>
        <begin position="114"/>
        <end position="134"/>
    </location>
</feature>
<dbReference type="AlphaFoldDB" id="V6SKP3"/>
<dbReference type="Proteomes" id="UP000018004">
    <property type="component" value="Unassembled WGS sequence"/>
</dbReference>
<dbReference type="PATRIC" id="fig|1341181.4.peg.1935"/>
<dbReference type="EMBL" id="AVGG01000011">
    <property type="protein sequence ID" value="ESU27268.1"/>
    <property type="molecule type" value="Genomic_DNA"/>
</dbReference>
<evidence type="ECO:0008006" key="10">
    <source>
        <dbReference type="Google" id="ProtNLM"/>
    </source>
</evidence>
<comment type="subcellular location">
    <subcellularLocation>
        <location evidence="1">Cell membrane</location>
        <topology evidence="1">Multi-pass membrane protein</topology>
    </subcellularLocation>
</comment>
<reference evidence="8 9" key="1">
    <citation type="submission" date="2013-08" db="EMBL/GenBank/DDBJ databases">
        <title>Flavobacterium limnosediminis JC2902 genome sequencing.</title>
        <authorList>
            <person name="Lee K."/>
            <person name="Yi H."/>
            <person name="Park S."/>
            <person name="Chun J."/>
        </authorList>
    </citation>
    <scope>NUCLEOTIDE SEQUENCE [LARGE SCALE GENOMIC DNA]</scope>
    <source>
        <strain evidence="8 9">JC2902</strain>
    </source>
</reference>
<keyword evidence="9" id="KW-1185">Reference proteome</keyword>
<feature type="transmembrane region" description="Helical" evidence="7">
    <location>
        <begin position="438"/>
        <end position="460"/>
    </location>
</feature>
<feature type="transmembrane region" description="Helical" evidence="7">
    <location>
        <begin position="82"/>
        <end position="108"/>
    </location>
</feature>
<evidence type="ECO:0000256" key="5">
    <source>
        <dbReference type="ARBA" id="ARBA00022989"/>
    </source>
</evidence>
<dbReference type="Pfam" id="PF13440">
    <property type="entry name" value="Polysacc_synt_3"/>
    <property type="match status" value="1"/>
</dbReference>
<keyword evidence="6 7" id="KW-0472">Membrane</keyword>
<evidence type="ECO:0000256" key="4">
    <source>
        <dbReference type="ARBA" id="ARBA00022692"/>
    </source>
</evidence>
<sequence length="477" mass="53429">MRNKIFKATLWSLFSEIIAKVIGPIGFLVLTKILSPKDFGVVAVATTILGFVNIISDLGIGKVLIQEKGDDEYLLKINNIGFLINSALGVLLCLLMIVFSTELALFFGNTESSMVIKVMAAQVLFNSLSTVQISNKKKSLNFKFLFYLRLITVGTPLLVSIPIAFAGGGYWAIVWGQVLGSFLSTLALWVNSKWKPKFQIDFDLLKQILSKSSWNSLDQIFVWLPLGVDTFLISRYMTSGDLGIYSTSRTLFSTAISLSLGAIMPVIFSVYSEISTDESRLKKTILSSQKIIFFISSFMGVGVYVFRELIEQIFFNSKWVGISDVFGILFLLMGFEYFSGAVDEGLRSKGFFKITAISTTVLSLVSIPVLFISIKYGIIVYVVVRVLLLYLTDPIIYYFSKKILGVSFFDCFINTKNIILCSLSAVFFDFLISRLELSALMLNLAKAIVYGIPLFVFLYLEKDEIVKYKKMFGKEKV</sequence>
<dbReference type="PANTHER" id="PTHR30250">
    <property type="entry name" value="PST FAMILY PREDICTED COLANIC ACID TRANSPORTER"/>
    <property type="match status" value="1"/>
</dbReference>
<keyword evidence="4 7" id="KW-0812">Transmembrane</keyword>
<feature type="transmembrane region" description="Helical" evidence="7">
    <location>
        <begin position="171"/>
        <end position="190"/>
    </location>
</feature>
<dbReference type="eggNOG" id="COG2244">
    <property type="taxonomic scope" value="Bacteria"/>
</dbReference>
<feature type="transmembrane region" description="Helical" evidence="7">
    <location>
        <begin position="39"/>
        <end position="61"/>
    </location>
</feature>
<dbReference type="STRING" id="1341181.FLJC2902T_19710"/>
<comment type="similarity">
    <text evidence="2">Belongs to the polysaccharide synthase family.</text>
</comment>
<feature type="transmembrane region" description="Helical" evidence="7">
    <location>
        <begin position="319"/>
        <end position="338"/>
    </location>
</feature>
<feature type="transmembrane region" description="Helical" evidence="7">
    <location>
        <begin position="220"/>
        <end position="238"/>
    </location>
</feature>
<accession>V6SKP3</accession>
<evidence type="ECO:0000256" key="6">
    <source>
        <dbReference type="ARBA" id="ARBA00023136"/>
    </source>
</evidence>
<evidence type="ECO:0000256" key="3">
    <source>
        <dbReference type="ARBA" id="ARBA00022475"/>
    </source>
</evidence>